<dbReference type="RefSeq" id="XP_014158732.1">
    <property type="nucleotide sequence ID" value="XM_014303257.1"/>
</dbReference>
<evidence type="ECO:0000256" key="10">
    <source>
        <dbReference type="PIRSR" id="PIRSR606262-1"/>
    </source>
</evidence>
<dbReference type="EMBL" id="KQ241738">
    <property type="protein sequence ID" value="KNC84830.1"/>
    <property type="molecule type" value="Genomic_DNA"/>
</dbReference>
<dbReference type="GO" id="GO:0005829">
    <property type="term" value="C:cytosol"/>
    <property type="evidence" value="ECO:0007669"/>
    <property type="project" value="TreeGrafter"/>
</dbReference>
<reference evidence="15 16" key="1">
    <citation type="submission" date="2011-02" db="EMBL/GenBank/DDBJ databases">
        <title>The Genome Sequence of Sphaeroforma arctica JP610.</title>
        <authorList>
            <consortium name="The Broad Institute Genome Sequencing Platform"/>
            <person name="Russ C."/>
            <person name="Cuomo C."/>
            <person name="Young S.K."/>
            <person name="Zeng Q."/>
            <person name="Gargeya S."/>
            <person name="Alvarado L."/>
            <person name="Berlin A."/>
            <person name="Chapman S.B."/>
            <person name="Chen Z."/>
            <person name="Freedman E."/>
            <person name="Gellesch M."/>
            <person name="Goldberg J."/>
            <person name="Griggs A."/>
            <person name="Gujja S."/>
            <person name="Heilman E."/>
            <person name="Heiman D."/>
            <person name="Howarth C."/>
            <person name="Mehta T."/>
            <person name="Neiman D."/>
            <person name="Pearson M."/>
            <person name="Roberts A."/>
            <person name="Saif S."/>
            <person name="Shea T."/>
            <person name="Shenoy N."/>
            <person name="Sisk P."/>
            <person name="Stolte C."/>
            <person name="Sykes S."/>
            <person name="White J."/>
            <person name="Yandava C."/>
            <person name="Burger G."/>
            <person name="Gray M.W."/>
            <person name="Holland P.W.H."/>
            <person name="King N."/>
            <person name="Lang F.B.F."/>
            <person name="Roger A.J."/>
            <person name="Ruiz-Trillo I."/>
            <person name="Haas B."/>
            <person name="Nusbaum C."/>
            <person name="Birren B."/>
        </authorList>
    </citation>
    <scope>NUCLEOTIDE SEQUENCE [LARGE SCALE GENOMIC DNA]</scope>
    <source>
        <strain evidence="15 16">JP610</strain>
    </source>
</reference>
<comment type="similarity">
    <text evidence="3 13">Belongs to the cytidine and deoxycytidylate deaminase family.</text>
</comment>
<dbReference type="GO" id="GO:0055086">
    <property type="term" value="P:nucleobase-containing small molecule metabolic process"/>
    <property type="evidence" value="ECO:0007669"/>
    <property type="project" value="UniProtKB-ARBA"/>
</dbReference>
<dbReference type="CDD" id="cd01283">
    <property type="entry name" value="cytidine_deaminase"/>
    <property type="match status" value="1"/>
</dbReference>
<evidence type="ECO:0000256" key="11">
    <source>
        <dbReference type="PIRSR" id="PIRSR606262-2"/>
    </source>
</evidence>
<evidence type="ECO:0000313" key="15">
    <source>
        <dbReference type="EMBL" id="KNC84830.1"/>
    </source>
</evidence>
<gene>
    <name evidence="15" type="ORF">SARC_02971</name>
</gene>
<feature type="binding site" evidence="12">
    <location>
        <position position="102"/>
    </location>
    <ligand>
        <name>Zn(2+)</name>
        <dbReference type="ChEBI" id="CHEBI:29105"/>
        <note>catalytic</note>
    </ligand>
</feature>
<evidence type="ECO:0000256" key="9">
    <source>
        <dbReference type="ARBA" id="ARBA00049558"/>
    </source>
</evidence>
<dbReference type="Gene3D" id="3.40.140.10">
    <property type="entry name" value="Cytidine Deaminase, domain 2"/>
    <property type="match status" value="1"/>
</dbReference>
<dbReference type="FunFam" id="3.40.140.10:FF:000008">
    <property type="entry name" value="Cytidine deaminase"/>
    <property type="match status" value="1"/>
</dbReference>
<evidence type="ECO:0000256" key="13">
    <source>
        <dbReference type="RuleBase" id="RU364006"/>
    </source>
</evidence>
<dbReference type="InterPro" id="IPR016193">
    <property type="entry name" value="Cytidine_deaminase-like"/>
</dbReference>
<dbReference type="GO" id="GO:0072527">
    <property type="term" value="P:pyrimidine-containing compound metabolic process"/>
    <property type="evidence" value="ECO:0007669"/>
    <property type="project" value="UniProtKB-ARBA"/>
</dbReference>
<evidence type="ECO:0000256" key="7">
    <source>
        <dbReference type="ARBA" id="ARBA00022833"/>
    </source>
</evidence>
<feature type="binding site" evidence="12">
    <location>
        <position position="99"/>
    </location>
    <ligand>
        <name>Zn(2+)</name>
        <dbReference type="ChEBI" id="CHEBI:29105"/>
        <note>catalytic</note>
    </ligand>
</feature>
<sequence>MSDKPSRETTLDAKVVKTLVERAQEARNVSYSPYSHFRVGACLLAKNGKYYSGANVENVSYGLTICAERTCLVKMVTDGCLKAKAIAVASDVEDFISPCGMCRQSLAEFCDPDVEVLMTRGDGSFVCITVSDLVPLLFTPSALEDGTRA</sequence>
<evidence type="ECO:0000256" key="1">
    <source>
        <dbReference type="ARBA" id="ARBA00001947"/>
    </source>
</evidence>
<keyword evidence="5 12" id="KW-0479">Metal-binding</keyword>
<evidence type="ECO:0000256" key="12">
    <source>
        <dbReference type="PIRSR" id="PIRSR606262-3"/>
    </source>
</evidence>
<name>A0A0L0G741_9EUKA</name>
<protein>
    <recommendedName>
        <fullName evidence="4 13">Cytidine deaminase</fullName>
        <ecNumber evidence="4 13">3.5.4.5</ecNumber>
    </recommendedName>
    <alternativeName>
        <fullName evidence="8 13">Cytidine aminohydrolase</fullName>
    </alternativeName>
</protein>
<evidence type="ECO:0000256" key="8">
    <source>
        <dbReference type="ARBA" id="ARBA00032005"/>
    </source>
</evidence>
<dbReference type="GeneID" id="25903475"/>
<dbReference type="AlphaFoldDB" id="A0A0L0G741"/>
<dbReference type="PROSITE" id="PS51747">
    <property type="entry name" value="CYT_DCMP_DEAMINASES_2"/>
    <property type="match status" value="1"/>
</dbReference>
<organism evidence="15 16">
    <name type="scientific">Sphaeroforma arctica JP610</name>
    <dbReference type="NCBI Taxonomy" id="667725"/>
    <lineage>
        <taxon>Eukaryota</taxon>
        <taxon>Ichthyosporea</taxon>
        <taxon>Ichthyophonida</taxon>
        <taxon>Sphaeroforma</taxon>
    </lineage>
</organism>
<dbReference type="Pfam" id="PF00383">
    <property type="entry name" value="dCMP_cyt_deam_1"/>
    <property type="match status" value="1"/>
</dbReference>
<accession>A0A0L0G741</accession>
<feature type="binding site" evidence="12">
    <location>
        <position position="66"/>
    </location>
    <ligand>
        <name>Zn(2+)</name>
        <dbReference type="ChEBI" id="CHEBI:29105"/>
        <note>catalytic</note>
    </ligand>
</feature>
<dbReference type="NCBIfam" id="TIGR01354">
    <property type="entry name" value="cyt_deam_tetra"/>
    <property type="match status" value="1"/>
</dbReference>
<dbReference type="InterPro" id="IPR006262">
    <property type="entry name" value="Cyt_deam_tetra"/>
</dbReference>
<dbReference type="eggNOG" id="KOG0833">
    <property type="taxonomic scope" value="Eukaryota"/>
</dbReference>
<dbReference type="GO" id="GO:0008270">
    <property type="term" value="F:zinc ion binding"/>
    <property type="evidence" value="ECO:0007669"/>
    <property type="project" value="UniProtKB-UniRule"/>
</dbReference>
<comment type="catalytic activity">
    <reaction evidence="9 13">
        <text>cytidine + H2O + H(+) = uridine + NH4(+)</text>
        <dbReference type="Rhea" id="RHEA:16069"/>
        <dbReference type="ChEBI" id="CHEBI:15377"/>
        <dbReference type="ChEBI" id="CHEBI:15378"/>
        <dbReference type="ChEBI" id="CHEBI:16704"/>
        <dbReference type="ChEBI" id="CHEBI:17562"/>
        <dbReference type="ChEBI" id="CHEBI:28938"/>
        <dbReference type="EC" id="3.5.4.5"/>
    </reaction>
</comment>
<evidence type="ECO:0000256" key="5">
    <source>
        <dbReference type="ARBA" id="ARBA00022723"/>
    </source>
</evidence>
<keyword evidence="7 12" id="KW-0862">Zinc</keyword>
<dbReference type="STRING" id="667725.A0A0L0G741"/>
<dbReference type="InterPro" id="IPR002125">
    <property type="entry name" value="CMP_dCMP_dom"/>
</dbReference>
<feature type="active site" description="Proton donor" evidence="10">
    <location>
        <position position="68"/>
    </location>
</feature>
<dbReference type="EC" id="3.5.4.5" evidence="4 13"/>
<evidence type="ECO:0000256" key="6">
    <source>
        <dbReference type="ARBA" id="ARBA00022801"/>
    </source>
</evidence>
<evidence type="ECO:0000256" key="2">
    <source>
        <dbReference type="ARBA" id="ARBA00003949"/>
    </source>
</evidence>
<comment type="catalytic activity">
    <reaction evidence="13">
        <text>2'-deoxycytidine + H2O + H(+) = 2'-deoxyuridine + NH4(+)</text>
        <dbReference type="Rhea" id="RHEA:13433"/>
        <dbReference type="ChEBI" id="CHEBI:15377"/>
        <dbReference type="ChEBI" id="CHEBI:15378"/>
        <dbReference type="ChEBI" id="CHEBI:15698"/>
        <dbReference type="ChEBI" id="CHEBI:16450"/>
        <dbReference type="ChEBI" id="CHEBI:28938"/>
        <dbReference type="EC" id="3.5.4.5"/>
    </reaction>
</comment>
<feature type="binding site" evidence="11">
    <location>
        <begin position="55"/>
        <end position="61"/>
    </location>
    <ligand>
        <name>substrate</name>
    </ligand>
</feature>
<dbReference type="GO" id="GO:0004126">
    <property type="term" value="F:cytidine deaminase activity"/>
    <property type="evidence" value="ECO:0007669"/>
    <property type="project" value="UniProtKB-UniRule"/>
</dbReference>
<dbReference type="InterPro" id="IPR050202">
    <property type="entry name" value="Cyt/Deoxycyt_deaminase"/>
</dbReference>
<evidence type="ECO:0000256" key="3">
    <source>
        <dbReference type="ARBA" id="ARBA00006576"/>
    </source>
</evidence>
<dbReference type="SUPFAM" id="SSF53927">
    <property type="entry name" value="Cytidine deaminase-like"/>
    <property type="match status" value="1"/>
</dbReference>
<evidence type="ECO:0000256" key="4">
    <source>
        <dbReference type="ARBA" id="ARBA00012783"/>
    </source>
</evidence>
<feature type="domain" description="CMP/dCMP-type deaminase" evidence="14">
    <location>
        <begin position="14"/>
        <end position="141"/>
    </location>
</feature>
<dbReference type="Proteomes" id="UP000054560">
    <property type="component" value="Unassembled WGS sequence"/>
</dbReference>
<comment type="function">
    <text evidence="2 13">This enzyme scavenges exogenous and endogenous cytidine and 2'-deoxycytidine for UMP synthesis.</text>
</comment>
<evidence type="ECO:0000259" key="14">
    <source>
        <dbReference type="PROSITE" id="PS51747"/>
    </source>
</evidence>
<dbReference type="NCBIfam" id="NF004064">
    <property type="entry name" value="PRK05578.1"/>
    <property type="match status" value="1"/>
</dbReference>
<dbReference type="PANTHER" id="PTHR11644:SF2">
    <property type="entry name" value="CYTIDINE DEAMINASE"/>
    <property type="match status" value="1"/>
</dbReference>
<comment type="cofactor">
    <cofactor evidence="1 12 13">
        <name>Zn(2+)</name>
        <dbReference type="ChEBI" id="CHEBI:29105"/>
    </cofactor>
</comment>
<keyword evidence="6 13" id="KW-0378">Hydrolase</keyword>
<evidence type="ECO:0000313" key="16">
    <source>
        <dbReference type="Proteomes" id="UP000054560"/>
    </source>
</evidence>
<proteinExistence type="inferred from homology"/>
<keyword evidence="16" id="KW-1185">Reference proteome</keyword>
<dbReference type="PANTHER" id="PTHR11644">
    <property type="entry name" value="CYTIDINE DEAMINASE"/>
    <property type="match status" value="1"/>
</dbReference>
<dbReference type="OrthoDB" id="414540at2759"/>